<dbReference type="EMBL" id="JACHXD010000002">
    <property type="protein sequence ID" value="MBB3118013.1"/>
    <property type="molecule type" value="Genomic_DNA"/>
</dbReference>
<gene>
    <name evidence="1" type="ORF">FHS03_001039</name>
</gene>
<dbReference type="RefSeq" id="WP_183439933.1">
    <property type="nucleotide sequence ID" value="NZ_JACHXD010000002.1"/>
</dbReference>
<comment type="caution">
    <text evidence="1">The sequence shown here is derived from an EMBL/GenBank/DDBJ whole genome shotgun (WGS) entry which is preliminary data.</text>
</comment>
<organism evidence="1 2">
    <name type="scientific">Pseudoduganella violacea</name>
    <dbReference type="NCBI Taxonomy" id="1715466"/>
    <lineage>
        <taxon>Bacteria</taxon>
        <taxon>Pseudomonadati</taxon>
        <taxon>Pseudomonadota</taxon>
        <taxon>Betaproteobacteria</taxon>
        <taxon>Burkholderiales</taxon>
        <taxon>Oxalobacteraceae</taxon>
        <taxon>Telluria group</taxon>
        <taxon>Pseudoduganella</taxon>
    </lineage>
</organism>
<dbReference type="InterPro" id="IPR018988">
    <property type="entry name" value="DUF2000"/>
</dbReference>
<proteinExistence type="predicted"/>
<dbReference type="Proteomes" id="UP000541535">
    <property type="component" value="Unassembled WGS sequence"/>
</dbReference>
<evidence type="ECO:0000313" key="1">
    <source>
        <dbReference type="EMBL" id="MBB3118013.1"/>
    </source>
</evidence>
<keyword evidence="2" id="KW-1185">Reference proteome</keyword>
<dbReference type="AlphaFoldDB" id="A0A7W5FTB3"/>
<sequence length="150" mass="16202">MAYENTPCKFVAVVNRKHPLPVLMNALAHASNGLTAKTAGRDKLLDYPNPASGFAAKISEYPFIILEAKNGNQIRNLLPQVMADDSLDYNVFTTSMIGASAALQIEATQAAGGEQLDFVVLLMFGERDKVEPLAKKFSLLKAAPPQPETP</sequence>
<dbReference type="SUPFAM" id="SSF102462">
    <property type="entry name" value="Peptidyl-tRNA hydrolase II"/>
    <property type="match status" value="1"/>
</dbReference>
<reference evidence="1 2" key="1">
    <citation type="submission" date="2020-08" db="EMBL/GenBank/DDBJ databases">
        <title>Genomic Encyclopedia of Type Strains, Phase III (KMG-III): the genomes of soil and plant-associated and newly described type strains.</title>
        <authorList>
            <person name="Whitman W."/>
        </authorList>
    </citation>
    <scope>NUCLEOTIDE SEQUENCE [LARGE SCALE GENOMIC DNA]</scope>
    <source>
        <strain evidence="1 2">CECT 8897</strain>
    </source>
</reference>
<dbReference type="Pfam" id="PF09391">
    <property type="entry name" value="DUF2000"/>
    <property type="match status" value="1"/>
</dbReference>
<accession>A0A7W5FTB3</accession>
<name>A0A7W5FTB3_9BURK</name>
<dbReference type="InterPro" id="IPR023476">
    <property type="entry name" value="Pep_tRNA_hydro_II_dom_sf"/>
</dbReference>
<evidence type="ECO:0008006" key="3">
    <source>
        <dbReference type="Google" id="ProtNLM"/>
    </source>
</evidence>
<protein>
    <recommendedName>
        <fullName evidence="3">DUF2000 family protein</fullName>
    </recommendedName>
</protein>
<evidence type="ECO:0000313" key="2">
    <source>
        <dbReference type="Proteomes" id="UP000541535"/>
    </source>
</evidence>
<dbReference type="Gene3D" id="3.40.1490.10">
    <property type="entry name" value="Bit1"/>
    <property type="match status" value="1"/>
</dbReference>